<gene>
    <name evidence="1" type="ORF">PPRIM_AZ9-3.1.T2740006</name>
</gene>
<accession>A0A8S1QU43</accession>
<evidence type="ECO:0000313" key="2">
    <source>
        <dbReference type="Proteomes" id="UP000688137"/>
    </source>
</evidence>
<organism evidence="1 2">
    <name type="scientific">Paramecium primaurelia</name>
    <dbReference type="NCBI Taxonomy" id="5886"/>
    <lineage>
        <taxon>Eukaryota</taxon>
        <taxon>Sar</taxon>
        <taxon>Alveolata</taxon>
        <taxon>Ciliophora</taxon>
        <taxon>Intramacronucleata</taxon>
        <taxon>Oligohymenophorea</taxon>
        <taxon>Peniculida</taxon>
        <taxon>Parameciidae</taxon>
        <taxon>Paramecium</taxon>
    </lineage>
</organism>
<reference evidence="1" key="1">
    <citation type="submission" date="2021-01" db="EMBL/GenBank/DDBJ databases">
        <authorList>
            <consortium name="Genoscope - CEA"/>
            <person name="William W."/>
        </authorList>
    </citation>
    <scope>NUCLEOTIDE SEQUENCE</scope>
</reference>
<dbReference type="EMBL" id="CAJJDM010000283">
    <property type="protein sequence ID" value="CAD8118953.1"/>
    <property type="molecule type" value="Genomic_DNA"/>
</dbReference>
<name>A0A8S1QU43_PARPR</name>
<proteinExistence type="predicted"/>
<dbReference type="Proteomes" id="UP000688137">
    <property type="component" value="Unassembled WGS sequence"/>
</dbReference>
<comment type="caution">
    <text evidence="1">The sequence shown here is derived from an EMBL/GenBank/DDBJ whole genome shotgun (WGS) entry which is preliminary data.</text>
</comment>
<sequence>MQSVEQFAEQMRALTQQCIQSFDQFMDESYLNRFKISTCCIY</sequence>
<dbReference type="AlphaFoldDB" id="A0A8S1QU43"/>
<evidence type="ECO:0000313" key="1">
    <source>
        <dbReference type="EMBL" id="CAD8118953.1"/>
    </source>
</evidence>
<keyword evidence="2" id="KW-1185">Reference proteome</keyword>
<protein>
    <submittedName>
        <fullName evidence="1">Uncharacterized protein</fullName>
    </submittedName>
</protein>